<dbReference type="InterPro" id="IPR011009">
    <property type="entry name" value="Kinase-like_dom_sf"/>
</dbReference>
<keyword evidence="3" id="KW-1185">Reference proteome</keyword>
<dbReference type="EMBL" id="VCGU01000003">
    <property type="protein sequence ID" value="TRY78947.1"/>
    <property type="molecule type" value="Genomic_DNA"/>
</dbReference>
<evidence type="ECO:0000313" key="2">
    <source>
        <dbReference type="EMBL" id="TRY78947.1"/>
    </source>
</evidence>
<dbReference type="AlphaFoldDB" id="A0A553PMM7"/>
<dbReference type="SMART" id="SM00587">
    <property type="entry name" value="CHK"/>
    <property type="match status" value="1"/>
</dbReference>
<feature type="domain" description="CHK kinase-like" evidence="1">
    <location>
        <begin position="141"/>
        <end position="328"/>
    </location>
</feature>
<name>A0A553PMM7_TIGCA</name>
<accession>A0A553PMM7</accession>
<dbReference type="InterPro" id="IPR004119">
    <property type="entry name" value="EcKL"/>
</dbReference>
<evidence type="ECO:0000259" key="1">
    <source>
        <dbReference type="SMART" id="SM00587"/>
    </source>
</evidence>
<gene>
    <name evidence="2" type="ORF">TCAL_05005</name>
</gene>
<dbReference type="Proteomes" id="UP000318571">
    <property type="component" value="Chromosome 11"/>
</dbReference>
<dbReference type="Gene3D" id="3.90.1200.10">
    <property type="match status" value="1"/>
</dbReference>
<dbReference type="PANTHER" id="PTHR11012:SF58">
    <property type="entry name" value="CHK KINASE-LIKE DOMAIN-CONTAINING PROTEIN"/>
    <property type="match status" value="1"/>
</dbReference>
<sequence>MMIPVPRNGSEVTKEWLQNALEKSISDVDKVEVNKLEAEDQQESGYLSSIFRGEASIQNGTQKQIRTFIKVMPQSKVHLSLINTNFMDVTEVDSYNKLFPDLIKFEREHSKDGKSRFEAFLPECYAGGYLKDDPENRAYYLILANQAPEYQMRPFNDGLSYKEVQATLIGLAYFHAWTYCMKRIRKFDCFSKEYPFMSKFFNSFDSDPELVNFVNYNLDLFEQDLKGSPIEDHLEPIRKLRVGLGKKYADLINETPDFLIHGDIWGNNCMFSKNARMKIVDWQFTTNGNPFLDLGTIAFISMAPQETEVHVNDMLNVYFEAFTEVCTQCQVDMPWSHEIFMKQGLEQGLILCLMWSSTSYEFIFKYPSLKDRIQWVLKKAVANSPHFFK</sequence>
<evidence type="ECO:0000313" key="3">
    <source>
        <dbReference type="Proteomes" id="UP000318571"/>
    </source>
</evidence>
<reference evidence="2 3" key="1">
    <citation type="journal article" date="2018" name="Nat. Ecol. Evol.">
        <title>Genomic signatures of mitonuclear coevolution across populations of Tigriopus californicus.</title>
        <authorList>
            <person name="Barreto F.S."/>
            <person name="Watson E.T."/>
            <person name="Lima T.G."/>
            <person name="Willett C.S."/>
            <person name="Edmands S."/>
            <person name="Li W."/>
            <person name="Burton R.S."/>
        </authorList>
    </citation>
    <scope>NUCLEOTIDE SEQUENCE [LARGE SCALE GENOMIC DNA]</scope>
    <source>
        <strain evidence="2 3">San Diego</strain>
    </source>
</reference>
<organism evidence="2 3">
    <name type="scientific">Tigriopus californicus</name>
    <name type="common">Marine copepod</name>
    <dbReference type="NCBI Taxonomy" id="6832"/>
    <lineage>
        <taxon>Eukaryota</taxon>
        <taxon>Metazoa</taxon>
        <taxon>Ecdysozoa</taxon>
        <taxon>Arthropoda</taxon>
        <taxon>Crustacea</taxon>
        <taxon>Multicrustacea</taxon>
        <taxon>Hexanauplia</taxon>
        <taxon>Copepoda</taxon>
        <taxon>Harpacticoida</taxon>
        <taxon>Harpacticidae</taxon>
        <taxon>Tigriopus</taxon>
    </lineage>
</organism>
<dbReference type="Pfam" id="PF02958">
    <property type="entry name" value="EcKL"/>
    <property type="match status" value="1"/>
</dbReference>
<dbReference type="SUPFAM" id="SSF56112">
    <property type="entry name" value="Protein kinase-like (PK-like)"/>
    <property type="match status" value="1"/>
</dbReference>
<dbReference type="InterPro" id="IPR015897">
    <property type="entry name" value="CHK_kinase-like"/>
</dbReference>
<dbReference type="PANTHER" id="PTHR11012">
    <property type="entry name" value="PROTEIN KINASE-LIKE DOMAIN-CONTAINING"/>
    <property type="match status" value="1"/>
</dbReference>
<comment type="caution">
    <text evidence="2">The sequence shown here is derived from an EMBL/GenBank/DDBJ whole genome shotgun (WGS) entry which is preliminary data.</text>
</comment>
<protein>
    <recommendedName>
        <fullName evidence="1">CHK kinase-like domain-containing protein</fullName>
    </recommendedName>
</protein>
<dbReference type="OMA" id="HAGCWIN"/>
<proteinExistence type="predicted"/>